<dbReference type="HOGENOM" id="CLU_2942552_0_0_1"/>
<dbReference type="EMBL" id="JH930975">
    <property type="protein sequence ID" value="EKM48517.1"/>
    <property type="molecule type" value="Genomic_DNA"/>
</dbReference>
<dbReference type="RefSeq" id="XP_007402931.1">
    <property type="nucleotide sequence ID" value="XM_007402869.1"/>
</dbReference>
<dbReference type="KEGG" id="pco:PHACADRAFT_202716"/>
<accession>K5WEA8</accession>
<reference evidence="1 2" key="1">
    <citation type="journal article" date="2012" name="BMC Genomics">
        <title>Comparative genomics of the white-rot fungi, Phanerochaete carnosa and P. chrysosporium, to elucidate the genetic basis of the distinct wood types they colonize.</title>
        <authorList>
            <person name="Suzuki H."/>
            <person name="MacDonald J."/>
            <person name="Syed K."/>
            <person name="Salamov A."/>
            <person name="Hori C."/>
            <person name="Aerts A."/>
            <person name="Henrissat B."/>
            <person name="Wiebenga A."/>
            <person name="vanKuyk P.A."/>
            <person name="Barry K."/>
            <person name="Lindquist E."/>
            <person name="LaButti K."/>
            <person name="Lapidus A."/>
            <person name="Lucas S."/>
            <person name="Coutinho P."/>
            <person name="Gong Y."/>
            <person name="Samejima M."/>
            <person name="Mahadevan R."/>
            <person name="Abou-Zaid M."/>
            <person name="de Vries R.P."/>
            <person name="Igarashi K."/>
            <person name="Yadav J.S."/>
            <person name="Grigoriev I.V."/>
            <person name="Master E.R."/>
        </authorList>
    </citation>
    <scope>NUCLEOTIDE SEQUENCE [LARGE SCALE GENOMIC DNA]</scope>
    <source>
        <strain evidence="1 2">HHB-10118-sp</strain>
    </source>
</reference>
<dbReference type="GeneID" id="18911968"/>
<keyword evidence="2" id="KW-1185">Reference proteome</keyword>
<evidence type="ECO:0000313" key="2">
    <source>
        <dbReference type="Proteomes" id="UP000008370"/>
    </source>
</evidence>
<sequence>MAVMHDQQCGSVLPSVASAAATARERRVLNIITVEEVDATVGFSGDSIYRIRRRGSWADN</sequence>
<name>K5WEA8_PHACS</name>
<gene>
    <name evidence="1" type="ORF">PHACADRAFT_202716</name>
</gene>
<dbReference type="InParanoid" id="K5WEA8"/>
<proteinExistence type="predicted"/>
<evidence type="ECO:0000313" key="1">
    <source>
        <dbReference type="EMBL" id="EKM48517.1"/>
    </source>
</evidence>
<dbReference type="Proteomes" id="UP000008370">
    <property type="component" value="Unassembled WGS sequence"/>
</dbReference>
<organism evidence="1 2">
    <name type="scientific">Phanerochaete carnosa (strain HHB-10118-sp)</name>
    <name type="common">White-rot fungus</name>
    <name type="synonym">Peniophora carnosa</name>
    <dbReference type="NCBI Taxonomy" id="650164"/>
    <lineage>
        <taxon>Eukaryota</taxon>
        <taxon>Fungi</taxon>
        <taxon>Dikarya</taxon>
        <taxon>Basidiomycota</taxon>
        <taxon>Agaricomycotina</taxon>
        <taxon>Agaricomycetes</taxon>
        <taxon>Polyporales</taxon>
        <taxon>Phanerochaetaceae</taxon>
        <taxon>Phanerochaete</taxon>
    </lineage>
</organism>
<dbReference type="AlphaFoldDB" id="K5WEA8"/>
<protein>
    <submittedName>
        <fullName evidence="1">Uncharacterized protein</fullName>
    </submittedName>
</protein>